<organism evidence="3">
    <name type="scientific">Paulinella longichromatophora</name>
    <dbReference type="NCBI Taxonomy" id="1708747"/>
    <lineage>
        <taxon>Eukaryota</taxon>
        <taxon>Sar</taxon>
        <taxon>Rhizaria</taxon>
        <taxon>Cercozoa</taxon>
        <taxon>Imbricatea</taxon>
        <taxon>Silicofilosea</taxon>
        <taxon>Euglyphida</taxon>
        <taxon>Paulinellidae</taxon>
        <taxon>Paulinella</taxon>
    </lineage>
</organism>
<dbReference type="PANTHER" id="PTHR46229">
    <property type="entry name" value="BOLA TRANSCRIPTION REGULATOR"/>
    <property type="match status" value="1"/>
</dbReference>
<accession>A0A2H4ZQ76</accession>
<dbReference type="Gene3D" id="3.30.300.90">
    <property type="entry name" value="BolA-like"/>
    <property type="match status" value="1"/>
</dbReference>
<gene>
    <name evidence="3" type="ORF">PLO_711</name>
</gene>
<evidence type="ECO:0000313" key="3">
    <source>
        <dbReference type="EMBL" id="AUG32687.1"/>
    </source>
</evidence>
<reference evidence="3" key="1">
    <citation type="submission" date="2017-10" db="EMBL/GenBank/DDBJ databases">
        <title>Paulinella longichromatophora chromatophore genome.</title>
        <authorList>
            <person name="Lhee D."/>
            <person name="Yoon H.S."/>
        </authorList>
    </citation>
    <scope>NUCLEOTIDE SEQUENCE</scope>
</reference>
<dbReference type="Pfam" id="PF01722">
    <property type="entry name" value="BolA"/>
    <property type="match status" value="1"/>
</dbReference>
<dbReference type="InterPro" id="IPR050961">
    <property type="entry name" value="BolA/IbaG_stress_morph_reg"/>
</dbReference>
<proteinExistence type="inferred from homology"/>
<geneLocation type="plastid" evidence="3"/>
<evidence type="ECO:0000256" key="2">
    <source>
        <dbReference type="RuleBase" id="RU003860"/>
    </source>
</evidence>
<dbReference type="AlphaFoldDB" id="A0A2H4ZQ76"/>
<dbReference type="EMBL" id="MG264610">
    <property type="protein sequence ID" value="AUG32687.1"/>
    <property type="molecule type" value="Genomic_DNA"/>
</dbReference>
<dbReference type="InterPro" id="IPR002634">
    <property type="entry name" value="BolA"/>
</dbReference>
<protein>
    <submittedName>
        <fullName evidence="3">BolA-like protein</fullName>
    </submittedName>
</protein>
<dbReference type="PANTHER" id="PTHR46229:SF2">
    <property type="entry name" value="BOLA-LIKE PROTEIN 1"/>
    <property type="match status" value="1"/>
</dbReference>
<comment type="similarity">
    <text evidence="1 2">Belongs to the BolA/IbaG family.</text>
</comment>
<dbReference type="PIRSF" id="PIRSF003113">
    <property type="entry name" value="BolA"/>
    <property type="match status" value="1"/>
</dbReference>
<keyword evidence="3" id="KW-0934">Plastid</keyword>
<dbReference type="SUPFAM" id="SSF82657">
    <property type="entry name" value="BolA-like"/>
    <property type="match status" value="1"/>
</dbReference>
<name>A0A2H4ZQ76_9EUKA</name>
<evidence type="ECO:0000256" key="1">
    <source>
        <dbReference type="ARBA" id="ARBA00005578"/>
    </source>
</evidence>
<sequence>MISPKQIYQTVYTLIPDSIIEVEDLTGNGDHISVKVISSAFIGLSRVKQHQLVYRALEKELADEAVHALVLNTVTA</sequence>
<dbReference type="InterPro" id="IPR036065">
    <property type="entry name" value="BolA-like_sf"/>
</dbReference>